<evidence type="ECO:0000313" key="1">
    <source>
        <dbReference type="EMBL" id="GAA0153685.1"/>
    </source>
</evidence>
<keyword evidence="2" id="KW-1185">Reference proteome</keyword>
<dbReference type="InterPro" id="IPR043502">
    <property type="entry name" value="DNA/RNA_pol_sf"/>
</dbReference>
<sequence>MLIKSREAEDHEANLKESFENLRRNKIRLNLDKCVFGVTSAKFLGNMIIQRVIEPNPDNIAAVHAMQSPKTQKAQRLTRRIAALTRFIRGSELAHV</sequence>
<dbReference type="InterPro" id="IPR043128">
    <property type="entry name" value="Rev_trsase/Diguanyl_cyclase"/>
</dbReference>
<dbReference type="PANTHER" id="PTHR37984">
    <property type="entry name" value="PROTEIN CBG26694"/>
    <property type="match status" value="1"/>
</dbReference>
<reference evidence="1 2" key="1">
    <citation type="submission" date="2024-01" db="EMBL/GenBank/DDBJ databases">
        <title>The complete chloroplast genome sequence of Lithospermum erythrorhizon: insights into the phylogenetic relationship among Boraginaceae species and the maternal lineages of purple gromwells.</title>
        <authorList>
            <person name="Okada T."/>
            <person name="Watanabe K."/>
        </authorList>
    </citation>
    <scope>NUCLEOTIDE SEQUENCE [LARGE SCALE GENOMIC DNA]</scope>
</reference>
<accession>A0AAV3PPP9</accession>
<protein>
    <recommendedName>
        <fullName evidence="3">Reverse transcriptase domain-containing protein</fullName>
    </recommendedName>
</protein>
<dbReference type="PANTHER" id="PTHR37984:SF7">
    <property type="entry name" value="INTEGRASE CATALYTIC DOMAIN-CONTAINING PROTEIN"/>
    <property type="match status" value="1"/>
</dbReference>
<evidence type="ECO:0008006" key="3">
    <source>
        <dbReference type="Google" id="ProtNLM"/>
    </source>
</evidence>
<dbReference type="InterPro" id="IPR050951">
    <property type="entry name" value="Retrovirus_Pol_polyprotein"/>
</dbReference>
<dbReference type="AlphaFoldDB" id="A0AAV3PPP9"/>
<dbReference type="EMBL" id="BAABME010002230">
    <property type="protein sequence ID" value="GAA0153685.1"/>
    <property type="molecule type" value="Genomic_DNA"/>
</dbReference>
<name>A0AAV3PPP9_LITER</name>
<dbReference type="Gene3D" id="3.30.70.270">
    <property type="match status" value="1"/>
</dbReference>
<dbReference type="Proteomes" id="UP001454036">
    <property type="component" value="Unassembled WGS sequence"/>
</dbReference>
<comment type="caution">
    <text evidence="1">The sequence shown here is derived from an EMBL/GenBank/DDBJ whole genome shotgun (WGS) entry which is preliminary data.</text>
</comment>
<proteinExistence type="predicted"/>
<evidence type="ECO:0000313" key="2">
    <source>
        <dbReference type="Proteomes" id="UP001454036"/>
    </source>
</evidence>
<organism evidence="1 2">
    <name type="scientific">Lithospermum erythrorhizon</name>
    <name type="common">Purple gromwell</name>
    <name type="synonym">Lithospermum officinale var. erythrorhizon</name>
    <dbReference type="NCBI Taxonomy" id="34254"/>
    <lineage>
        <taxon>Eukaryota</taxon>
        <taxon>Viridiplantae</taxon>
        <taxon>Streptophyta</taxon>
        <taxon>Embryophyta</taxon>
        <taxon>Tracheophyta</taxon>
        <taxon>Spermatophyta</taxon>
        <taxon>Magnoliopsida</taxon>
        <taxon>eudicotyledons</taxon>
        <taxon>Gunneridae</taxon>
        <taxon>Pentapetalae</taxon>
        <taxon>asterids</taxon>
        <taxon>lamiids</taxon>
        <taxon>Boraginales</taxon>
        <taxon>Boraginaceae</taxon>
        <taxon>Boraginoideae</taxon>
        <taxon>Lithospermeae</taxon>
        <taxon>Lithospermum</taxon>
    </lineage>
</organism>
<dbReference type="SUPFAM" id="SSF56672">
    <property type="entry name" value="DNA/RNA polymerases"/>
    <property type="match status" value="1"/>
</dbReference>
<gene>
    <name evidence="1" type="ORF">LIER_11861</name>
</gene>